<dbReference type="Gene3D" id="2.160.20.120">
    <property type="match status" value="1"/>
</dbReference>
<accession>A0A4R6VVL3</accession>
<feature type="compositionally biased region" description="Polar residues" evidence="1">
    <location>
        <begin position="241"/>
        <end position="255"/>
    </location>
</feature>
<evidence type="ECO:0000313" key="4">
    <source>
        <dbReference type="Proteomes" id="UP000295391"/>
    </source>
</evidence>
<dbReference type="EMBL" id="SNYR01000001">
    <property type="protein sequence ID" value="TDQ66650.1"/>
    <property type="molecule type" value="Genomic_DNA"/>
</dbReference>
<name>A0A4R6VVL3_9HYPH</name>
<comment type="caution">
    <text evidence="3">The sequence shown here is derived from an EMBL/GenBank/DDBJ whole genome shotgun (WGS) entry which is preliminary data.</text>
</comment>
<evidence type="ECO:0000259" key="2">
    <source>
        <dbReference type="Pfam" id="PF10988"/>
    </source>
</evidence>
<feature type="region of interest" description="Disordered" evidence="1">
    <location>
        <begin position="236"/>
        <end position="255"/>
    </location>
</feature>
<evidence type="ECO:0000256" key="1">
    <source>
        <dbReference type="SAM" id="MobiDB-lite"/>
    </source>
</evidence>
<protein>
    <submittedName>
        <fullName evidence="3">Putative autotransporter adhesin-like protein</fullName>
    </submittedName>
</protein>
<keyword evidence="4" id="KW-1185">Reference proteome</keyword>
<dbReference type="Pfam" id="PF10988">
    <property type="entry name" value="DUF2807"/>
    <property type="match status" value="1"/>
</dbReference>
<proteinExistence type="predicted"/>
<dbReference type="AlphaFoldDB" id="A0A4R6VVL3"/>
<feature type="domain" description="Putative auto-transporter adhesin head GIN" evidence="2">
    <location>
        <begin position="50"/>
        <end position="239"/>
    </location>
</feature>
<sequence>MFRPSHTTIAKKSNITQTTHLAALGLAIGAFIVASQPAFAQETRKYDFKDFSMVTVSESVDAYITYGDSFTVTAEAKDAKTLETLVVEQDGNALKIDRKEEGIFKSLTDWFSGPSPKVRIQMPTITDAHVSAGSDLYIEGFELDRLSLHSSAGADFHGKDLAVKSIKARASAGGDVELSGTCENADLQASAGSDLDARNMECATVEISASSGSDISAFASTKVTADASSGADVTIYGSPAETRNNTSSGGEVTVH</sequence>
<gene>
    <name evidence="3" type="ORF">ATL17_0653</name>
</gene>
<dbReference type="RefSeq" id="WP_133571333.1">
    <property type="nucleotide sequence ID" value="NZ_SNYR01000001.1"/>
</dbReference>
<dbReference type="OrthoDB" id="7841570at2"/>
<dbReference type="InterPro" id="IPR021255">
    <property type="entry name" value="DUF2807"/>
</dbReference>
<organism evidence="3 4">
    <name type="scientific">Maritalea mobilis</name>
    <dbReference type="NCBI Taxonomy" id="483324"/>
    <lineage>
        <taxon>Bacteria</taxon>
        <taxon>Pseudomonadati</taxon>
        <taxon>Pseudomonadota</taxon>
        <taxon>Alphaproteobacteria</taxon>
        <taxon>Hyphomicrobiales</taxon>
        <taxon>Devosiaceae</taxon>
        <taxon>Maritalea</taxon>
    </lineage>
</organism>
<dbReference type="InterPro" id="IPR010916">
    <property type="entry name" value="TonB_box_CS"/>
</dbReference>
<evidence type="ECO:0000313" key="3">
    <source>
        <dbReference type="EMBL" id="TDQ66650.1"/>
    </source>
</evidence>
<dbReference type="PROSITE" id="PS00430">
    <property type="entry name" value="TONB_DEPENDENT_REC_1"/>
    <property type="match status" value="1"/>
</dbReference>
<dbReference type="Proteomes" id="UP000295391">
    <property type="component" value="Unassembled WGS sequence"/>
</dbReference>
<reference evidence="3 4" key="1">
    <citation type="submission" date="2019-03" db="EMBL/GenBank/DDBJ databases">
        <title>Genomic Encyclopedia of Type Strains, Phase III (KMG-III): the genomes of soil and plant-associated and newly described type strains.</title>
        <authorList>
            <person name="Whitman W."/>
        </authorList>
    </citation>
    <scope>NUCLEOTIDE SEQUENCE [LARGE SCALE GENOMIC DNA]</scope>
    <source>
        <strain evidence="3 4">CGMCC 1.7002</strain>
    </source>
</reference>